<sequence>MIRRYPSDVFPEWWFLETKTTAEALALIELIAKNQYMNTFERNTVKKGVMEVETVNALMAQLNAMNKKLEKLEASVVSTPASCGLCGGPHENHNCSCFKMINLLLHK</sequence>
<dbReference type="Proteomes" id="UP001341840">
    <property type="component" value="Unassembled WGS sequence"/>
</dbReference>
<gene>
    <name evidence="1" type="ORF">PIB30_073544</name>
</gene>
<name>A0ABU6XMB0_9FABA</name>
<reference evidence="1 2" key="1">
    <citation type="journal article" date="2023" name="Plants (Basel)">
        <title>Bridging the Gap: Combining Genomics and Transcriptomics Approaches to Understand Stylosanthes scabra, an Orphan Legume from the Brazilian Caatinga.</title>
        <authorList>
            <person name="Ferreira-Neto J.R.C."/>
            <person name="da Silva M.D."/>
            <person name="Binneck E."/>
            <person name="de Melo N.F."/>
            <person name="da Silva R.H."/>
            <person name="de Melo A.L.T.M."/>
            <person name="Pandolfi V."/>
            <person name="Bustamante F.O."/>
            <person name="Brasileiro-Vidal A.C."/>
            <person name="Benko-Iseppon A.M."/>
        </authorList>
    </citation>
    <scope>NUCLEOTIDE SEQUENCE [LARGE SCALE GENOMIC DNA]</scope>
    <source>
        <tissue evidence="1">Leaves</tissue>
    </source>
</reference>
<proteinExistence type="predicted"/>
<keyword evidence="2" id="KW-1185">Reference proteome</keyword>
<comment type="caution">
    <text evidence="1">The sequence shown here is derived from an EMBL/GenBank/DDBJ whole genome shotgun (WGS) entry which is preliminary data.</text>
</comment>
<protein>
    <submittedName>
        <fullName evidence="1">Uncharacterized protein</fullName>
    </submittedName>
</protein>
<organism evidence="1 2">
    <name type="scientific">Stylosanthes scabra</name>
    <dbReference type="NCBI Taxonomy" id="79078"/>
    <lineage>
        <taxon>Eukaryota</taxon>
        <taxon>Viridiplantae</taxon>
        <taxon>Streptophyta</taxon>
        <taxon>Embryophyta</taxon>
        <taxon>Tracheophyta</taxon>
        <taxon>Spermatophyta</taxon>
        <taxon>Magnoliopsida</taxon>
        <taxon>eudicotyledons</taxon>
        <taxon>Gunneridae</taxon>
        <taxon>Pentapetalae</taxon>
        <taxon>rosids</taxon>
        <taxon>fabids</taxon>
        <taxon>Fabales</taxon>
        <taxon>Fabaceae</taxon>
        <taxon>Papilionoideae</taxon>
        <taxon>50 kb inversion clade</taxon>
        <taxon>dalbergioids sensu lato</taxon>
        <taxon>Dalbergieae</taxon>
        <taxon>Pterocarpus clade</taxon>
        <taxon>Stylosanthes</taxon>
    </lineage>
</organism>
<dbReference type="EMBL" id="JASCZI010212343">
    <property type="protein sequence ID" value="MED6199185.1"/>
    <property type="molecule type" value="Genomic_DNA"/>
</dbReference>
<accession>A0ABU6XMB0</accession>
<evidence type="ECO:0000313" key="2">
    <source>
        <dbReference type="Proteomes" id="UP001341840"/>
    </source>
</evidence>
<evidence type="ECO:0000313" key="1">
    <source>
        <dbReference type="EMBL" id="MED6199185.1"/>
    </source>
</evidence>